<evidence type="ECO:0000313" key="3">
    <source>
        <dbReference type="Proteomes" id="UP000185003"/>
    </source>
</evidence>
<protein>
    <submittedName>
        <fullName evidence="2">Uncharacterized protein</fullName>
    </submittedName>
</protein>
<keyword evidence="1" id="KW-0812">Transmembrane</keyword>
<feature type="transmembrane region" description="Helical" evidence="1">
    <location>
        <begin position="71"/>
        <end position="94"/>
    </location>
</feature>
<keyword evidence="1" id="KW-0472">Membrane</keyword>
<name>A0A1N6KGA9_9BACT</name>
<gene>
    <name evidence="2" type="ORF">SAMN04488055_5792</name>
</gene>
<sequence>MKKIKFSLIASAILVVSSFVPIIQVLILTANGAFLSLFTSSDTKIILLINGIAFLLMLVLFYFAKTTAAKVFSIFGFLLFFLPLFFYSTGDLFIDETGNLRLENLYFLQFLLAGIAAGVLLTVIELMKAKAPKYM</sequence>
<accession>A0A1N6KGA9</accession>
<proteinExistence type="predicted"/>
<evidence type="ECO:0000256" key="1">
    <source>
        <dbReference type="SAM" id="Phobius"/>
    </source>
</evidence>
<organism evidence="2 3">
    <name type="scientific">Chitinophaga niabensis</name>
    <dbReference type="NCBI Taxonomy" id="536979"/>
    <lineage>
        <taxon>Bacteria</taxon>
        <taxon>Pseudomonadati</taxon>
        <taxon>Bacteroidota</taxon>
        <taxon>Chitinophagia</taxon>
        <taxon>Chitinophagales</taxon>
        <taxon>Chitinophagaceae</taxon>
        <taxon>Chitinophaga</taxon>
    </lineage>
</organism>
<feature type="transmembrane region" description="Helical" evidence="1">
    <location>
        <begin position="45"/>
        <end position="64"/>
    </location>
</feature>
<evidence type="ECO:0000313" key="2">
    <source>
        <dbReference type="EMBL" id="SIO55601.1"/>
    </source>
</evidence>
<keyword evidence="3" id="KW-1185">Reference proteome</keyword>
<dbReference type="EMBL" id="FSRA01000002">
    <property type="protein sequence ID" value="SIO55601.1"/>
    <property type="molecule type" value="Genomic_DNA"/>
</dbReference>
<dbReference type="STRING" id="536979.SAMN04488055_5792"/>
<feature type="transmembrane region" description="Helical" evidence="1">
    <location>
        <begin position="12"/>
        <end position="39"/>
    </location>
</feature>
<reference evidence="2 3" key="1">
    <citation type="submission" date="2016-11" db="EMBL/GenBank/DDBJ databases">
        <authorList>
            <person name="Jaros S."/>
            <person name="Januszkiewicz K."/>
            <person name="Wedrychowicz H."/>
        </authorList>
    </citation>
    <scope>NUCLEOTIDE SEQUENCE [LARGE SCALE GENOMIC DNA]</scope>
    <source>
        <strain evidence="2 3">DSM 24787</strain>
    </source>
</reference>
<dbReference type="Proteomes" id="UP000185003">
    <property type="component" value="Unassembled WGS sequence"/>
</dbReference>
<dbReference type="AlphaFoldDB" id="A0A1N6KGA9"/>
<dbReference type="RefSeq" id="WP_074242986.1">
    <property type="nucleotide sequence ID" value="NZ_FSRA01000002.1"/>
</dbReference>
<keyword evidence="1" id="KW-1133">Transmembrane helix</keyword>
<feature type="transmembrane region" description="Helical" evidence="1">
    <location>
        <begin position="106"/>
        <end position="127"/>
    </location>
</feature>